<evidence type="ECO:0000259" key="11">
    <source>
        <dbReference type="PROSITE" id="PS51278"/>
    </source>
</evidence>
<evidence type="ECO:0000256" key="7">
    <source>
        <dbReference type="HAMAP-Rule" id="MF_01931"/>
    </source>
</evidence>
<comment type="similarity">
    <text evidence="2 7 8">In the C-terminal section; belongs to the purine/pyrimidine phosphoribosyltransferase family.</text>
</comment>
<dbReference type="PANTHER" id="PTHR11907">
    <property type="entry name" value="AMIDOPHOSPHORIBOSYLTRANSFERASE"/>
    <property type="match status" value="1"/>
</dbReference>
<comment type="cofactor">
    <cofactor evidence="7 10">
        <name>Mg(2+)</name>
        <dbReference type="ChEBI" id="CHEBI:18420"/>
    </cofactor>
    <text evidence="7 10">Binds 1 Mg(2+) ion per subunit.</text>
</comment>
<keyword evidence="7 10" id="KW-0479">Metal-binding</keyword>
<feature type="binding site" evidence="7 10">
    <location>
        <position position="393"/>
    </location>
    <ligand>
        <name>Mg(2+)</name>
        <dbReference type="ChEBI" id="CHEBI:18420"/>
    </ligand>
</feature>
<dbReference type="PROSITE" id="PS51278">
    <property type="entry name" value="GATASE_TYPE_2"/>
    <property type="match status" value="1"/>
</dbReference>
<evidence type="ECO:0000256" key="4">
    <source>
        <dbReference type="ARBA" id="ARBA00022679"/>
    </source>
</evidence>
<dbReference type="SUPFAM" id="SSF53271">
    <property type="entry name" value="PRTase-like"/>
    <property type="match status" value="1"/>
</dbReference>
<reference evidence="12 13" key="1">
    <citation type="submission" date="2020-08" db="EMBL/GenBank/DDBJ databases">
        <title>Genomic Encyclopedia of Type Strains, Phase IV (KMG-IV): sequencing the most valuable type-strain genomes for metagenomic binning, comparative biology and taxonomic classification.</title>
        <authorList>
            <person name="Goeker M."/>
        </authorList>
    </citation>
    <scope>NUCLEOTIDE SEQUENCE [LARGE SCALE GENOMIC DNA]</scope>
    <source>
        <strain evidence="12 13">DSM 102850</strain>
    </source>
</reference>
<evidence type="ECO:0000256" key="1">
    <source>
        <dbReference type="ARBA" id="ARBA00005209"/>
    </source>
</evidence>
<dbReference type="Gene3D" id="3.40.50.2020">
    <property type="match status" value="1"/>
</dbReference>
<dbReference type="Pfam" id="PF00156">
    <property type="entry name" value="Pribosyltran"/>
    <property type="match status" value="1"/>
</dbReference>
<gene>
    <name evidence="7" type="primary">purF</name>
    <name evidence="12" type="ORF">GGQ59_002388</name>
</gene>
<dbReference type="InterPro" id="IPR035584">
    <property type="entry name" value="PurF_N"/>
</dbReference>
<dbReference type="HAMAP" id="MF_01931">
    <property type="entry name" value="PurF"/>
    <property type="match status" value="1"/>
</dbReference>
<dbReference type="PIRSF" id="PIRSF000485">
    <property type="entry name" value="Amd_phspho_trans"/>
    <property type="match status" value="1"/>
</dbReference>
<dbReference type="NCBIfam" id="TIGR01134">
    <property type="entry name" value="purF"/>
    <property type="match status" value="1"/>
</dbReference>
<evidence type="ECO:0000256" key="2">
    <source>
        <dbReference type="ARBA" id="ARBA00010138"/>
    </source>
</evidence>
<feature type="binding site" evidence="7 10">
    <location>
        <position position="331"/>
    </location>
    <ligand>
        <name>Mg(2+)</name>
        <dbReference type="ChEBI" id="CHEBI:18420"/>
    </ligand>
</feature>
<name>A0A840I4Y4_9PROT</name>
<comment type="caution">
    <text evidence="12">The sequence shown here is derived from an EMBL/GenBank/DDBJ whole genome shotgun (WGS) entry which is preliminary data.</text>
</comment>
<dbReference type="RefSeq" id="WP_246408773.1">
    <property type="nucleotide sequence ID" value="NZ_JACHOB010000005.1"/>
</dbReference>
<dbReference type="Pfam" id="PF13522">
    <property type="entry name" value="GATase_6"/>
    <property type="match status" value="1"/>
</dbReference>
<comment type="caution">
    <text evidence="7">Lacks conserved residue(s) required for the propagation of feature annotation.</text>
</comment>
<dbReference type="GO" id="GO:0004044">
    <property type="term" value="F:amidophosphoribosyltransferase activity"/>
    <property type="evidence" value="ECO:0007669"/>
    <property type="project" value="UniProtKB-UniRule"/>
</dbReference>
<keyword evidence="5 7" id="KW-0658">Purine biosynthesis</keyword>
<dbReference type="GO" id="GO:0000287">
    <property type="term" value="F:magnesium ion binding"/>
    <property type="evidence" value="ECO:0007669"/>
    <property type="project" value="UniProtKB-UniRule"/>
</dbReference>
<evidence type="ECO:0000313" key="13">
    <source>
        <dbReference type="Proteomes" id="UP000563524"/>
    </source>
</evidence>
<feature type="binding site" evidence="7 10">
    <location>
        <position position="394"/>
    </location>
    <ligand>
        <name>Mg(2+)</name>
        <dbReference type="ChEBI" id="CHEBI:18420"/>
    </ligand>
</feature>
<evidence type="ECO:0000313" key="12">
    <source>
        <dbReference type="EMBL" id="MBB4659847.1"/>
    </source>
</evidence>
<evidence type="ECO:0000256" key="6">
    <source>
        <dbReference type="ARBA" id="ARBA00022962"/>
    </source>
</evidence>
<dbReference type="EMBL" id="JACHOB010000005">
    <property type="protein sequence ID" value="MBB4659847.1"/>
    <property type="molecule type" value="Genomic_DNA"/>
</dbReference>
<organism evidence="12 13">
    <name type="scientific">Parvularcula dongshanensis</name>
    <dbReference type="NCBI Taxonomy" id="1173995"/>
    <lineage>
        <taxon>Bacteria</taxon>
        <taxon>Pseudomonadati</taxon>
        <taxon>Pseudomonadota</taxon>
        <taxon>Alphaproteobacteria</taxon>
        <taxon>Parvularculales</taxon>
        <taxon>Parvularculaceae</taxon>
        <taxon>Parvularcula</taxon>
    </lineage>
</organism>
<comment type="function">
    <text evidence="7">Catalyzes the formation of phosphoribosylamine from phosphoribosylpyrophosphate (PRPP) and glutamine.</text>
</comment>
<keyword evidence="3 7" id="KW-0328">Glycosyltransferase</keyword>
<keyword evidence="13" id="KW-1185">Reference proteome</keyword>
<protein>
    <recommendedName>
        <fullName evidence="7">Amidophosphoribosyltransferase</fullName>
        <shortName evidence="7">ATase</shortName>
        <ecNumber evidence="7">2.4.2.14</ecNumber>
    </recommendedName>
    <alternativeName>
        <fullName evidence="7">Glutamine phosphoribosylpyrophosphate amidotransferase</fullName>
        <shortName evidence="7">GPATase</shortName>
    </alternativeName>
</protein>
<evidence type="ECO:0000256" key="9">
    <source>
        <dbReference type="PIRSR" id="PIRSR000485-1"/>
    </source>
</evidence>
<evidence type="ECO:0000256" key="10">
    <source>
        <dbReference type="PIRSR" id="PIRSR000485-2"/>
    </source>
</evidence>
<dbReference type="InterPro" id="IPR029055">
    <property type="entry name" value="Ntn_hydrolases_N"/>
</dbReference>
<dbReference type="InterPro" id="IPR005854">
    <property type="entry name" value="PurF"/>
</dbReference>
<keyword evidence="7 10" id="KW-0460">Magnesium</keyword>
<sequence>MTARTATPRTDMARPRPSEAAARFLRREARAAARQFAVPRALNEECGVFGIIGAPDDDAGVKVALGLHALQHRGQEACGITTYDGERFYSDKKLGLVAHGFTDASTLDKLRGSAGIGHTRYSTTGGSEMRNVQPLYADLDRGGLAVAHNGNLTNAHTLRADLIRKGSIFHTTSDSELFVQLAALSRGMSMVDKVTDSLHSVEGAYALTVLTQDALLGVRDPKGIRPLVLGKLGDAPVLASESCAFDLIGAEFVRDVEPGEMVICRADGTVESRHIFAQRRARPCIFELIYFARPNSFIDGESVYDLRKRLGRKLAEESPSGADLVAPIPDSGVPAAIGYAQRSGLPYEMALIRSHYSGRTFIEPSQQIREAGVARKHSANTGVVAGKRVVLIDDSLVRGTTSRKITSMLREAGAREVHFRIACPPIVYPDFYGIDTPSQQELMAANHSIDEMCEMIGADSLAFLSLDGLYTALGKGPRSSQEPAFTDHCFTGDYPTALTDQDALSRSAKIEQLSLLRETS</sequence>
<dbReference type="InterPro" id="IPR029057">
    <property type="entry name" value="PRTase-like"/>
</dbReference>
<dbReference type="AlphaFoldDB" id="A0A840I4Y4"/>
<dbReference type="GO" id="GO:0009113">
    <property type="term" value="P:purine nucleobase biosynthetic process"/>
    <property type="evidence" value="ECO:0007669"/>
    <property type="project" value="UniProtKB-UniRule"/>
</dbReference>
<keyword evidence="6 7" id="KW-0315">Glutamine amidotransferase</keyword>
<evidence type="ECO:0000256" key="5">
    <source>
        <dbReference type="ARBA" id="ARBA00022755"/>
    </source>
</evidence>
<evidence type="ECO:0000256" key="3">
    <source>
        <dbReference type="ARBA" id="ARBA00022676"/>
    </source>
</evidence>
<proteinExistence type="inferred from homology"/>
<dbReference type="EC" id="2.4.2.14" evidence="7"/>
<comment type="catalytic activity">
    <reaction evidence="7 8">
        <text>5-phospho-beta-D-ribosylamine + L-glutamate + diphosphate = 5-phospho-alpha-D-ribose 1-diphosphate + L-glutamine + H2O</text>
        <dbReference type="Rhea" id="RHEA:14905"/>
        <dbReference type="ChEBI" id="CHEBI:15377"/>
        <dbReference type="ChEBI" id="CHEBI:29985"/>
        <dbReference type="ChEBI" id="CHEBI:33019"/>
        <dbReference type="ChEBI" id="CHEBI:58017"/>
        <dbReference type="ChEBI" id="CHEBI:58359"/>
        <dbReference type="ChEBI" id="CHEBI:58681"/>
        <dbReference type="EC" id="2.4.2.14"/>
    </reaction>
</comment>
<accession>A0A840I4Y4</accession>
<dbReference type="CDD" id="cd06223">
    <property type="entry name" value="PRTases_typeI"/>
    <property type="match status" value="1"/>
</dbReference>
<evidence type="ECO:0000256" key="8">
    <source>
        <dbReference type="PIRNR" id="PIRNR000485"/>
    </source>
</evidence>
<keyword evidence="4 7" id="KW-0808">Transferase</keyword>
<feature type="domain" description="Glutamine amidotransferase type-2" evidence="11">
    <location>
        <begin position="46"/>
        <end position="267"/>
    </location>
</feature>
<dbReference type="SUPFAM" id="SSF56235">
    <property type="entry name" value="N-terminal nucleophile aminohydrolases (Ntn hydrolases)"/>
    <property type="match status" value="1"/>
</dbReference>
<feature type="active site" description="Nucleophile" evidence="7 9">
    <location>
        <position position="46"/>
    </location>
</feature>
<comment type="pathway">
    <text evidence="1 7 8">Purine metabolism; IMP biosynthesis via de novo pathway; N(1)-(5-phospho-D-ribosyl)glycinamide from 5-phospho-alpha-D-ribose 1-diphosphate: step 1/2.</text>
</comment>
<dbReference type="InterPro" id="IPR000836">
    <property type="entry name" value="PRTase_dom"/>
</dbReference>
<dbReference type="InterPro" id="IPR017932">
    <property type="entry name" value="GATase_2_dom"/>
</dbReference>
<dbReference type="GO" id="GO:0006189">
    <property type="term" value="P:'de novo' IMP biosynthetic process"/>
    <property type="evidence" value="ECO:0007669"/>
    <property type="project" value="UniProtKB-UniRule"/>
</dbReference>
<dbReference type="Proteomes" id="UP000563524">
    <property type="component" value="Unassembled WGS sequence"/>
</dbReference>
<dbReference type="UniPathway" id="UPA00074">
    <property type="reaction ID" value="UER00124"/>
</dbReference>
<dbReference type="Gene3D" id="3.60.20.10">
    <property type="entry name" value="Glutamine Phosphoribosylpyrophosphate, subunit 1, domain 1"/>
    <property type="match status" value="1"/>
</dbReference>
<dbReference type="CDD" id="cd00715">
    <property type="entry name" value="GPATase_N"/>
    <property type="match status" value="1"/>
</dbReference>